<evidence type="ECO:0000256" key="1">
    <source>
        <dbReference type="SAM" id="MobiDB-lite"/>
    </source>
</evidence>
<feature type="region of interest" description="Disordered" evidence="1">
    <location>
        <begin position="160"/>
        <end position="252"/>
    </location>
</feature>
<protein>
    <submittedName>
        <fullName evidence="2">Uncharacterized protein</fullName>
    </submittedName>
</protein>
<reference evidence="2 3" key="1">
    <citation type="journal article" date="2012" name="Genome Biol.">
        <title>Genome and low-iron response of an oceanic diatom adapted to chronic iron limitation.</title>
        <authorList>
            <person name="Lommer M."/>
            <person name="Specht M."/>
            <person name="Roy A.S."/>
            <person name="Kraemer L."/>
            <person name="Andreson R."/>
            <person name="Gutowska M.A."/>
            <person name="Wolf J."/>
            <person name="Bergner S.V."/>
            <person name="Schilhabel M.B."/>
            <person name="Klostermeier U.C."/>
            <person name="Beiko R.G."/>
            <person name="Rosenstiel P."/>
            <person name="Hippler M."/>
            <person name="Laroche J."/>
        </authorList>
    </citation>
    <scope>NUCLEOTIDE SEQUENCE [LARGE SCALE GENOMIC DNA]</scope>
    <source>
        <strain evidence="2 3">CCMP1005</strain>
    </source>
</reference>
<feature type="compositionally biased region" description="Low complexity" evidence="1">
    <location>
        <begin position="164"/>
        <end position="182"/>
    </location>
</feature>
<feature type="compositionally biased region" description="Polar residues" evidence="1">
    <location>
        <begin position="49"/>
        <end position="66"/>
    </location>
</feature>
<proteinExistence type="predicted"/>
<dbReference type="eggNOG" id="ENOG502QZB6">
    <property type="taxonomic scope" value="Eukaryota"/>
</dbReference>
<organism evidence="2 3">
    <name type="scientific">Thalassiosira oceanica</name>
    <name type="common">Marine diatom</name>
    <dbReference type="NCBI Taxonomy" id="159749"/>
    <lineage>
        <taxon>Eukaryota</taxon>
        <taxon>Sar</taxon>
        <taxon>Stramenopiles</taxon>
        <taxon>Ochrophyta</taxon>
        <taxon>Bacillariophyta</taxon>
        <taxon>Coscinodiscophyceae</taxon>
        <taxon>Thalassiosirophycidae</taxon>
        <taxon>Thalassiosirales</taxon>
        <taxon>Thalassiosiraceae</taxon>
        <taxon>Thalassiosira</taxon>
    </lineage>
</organism>
<dbReference type="EMBL" id="AGNL01044413">
    <property type="protein sequence ID" value="EJK49822.1"/>
    <property type="molecule type" value="Genomic_DNA"/>
</dbReference>
<dbReference type="OMA" id="NMYERIV"/>
<keyword evidence="3" id="KW-1185">Reference proteome</keyword>
<evidence type="ECO:0000313" key="3">
    <source>
        <dbReference type="Proteomes" id="UP000266841"/>
    </source>
</evidence>
<dbReference type="AlphaFoldDB" id="K0RT37"/>
<dbReference type="Proteomes" id="UP000266841">
    <property type="component" value="Unassembled WGS sequence"/>
</dbReference>
<accession>K0RT37</accession>
<feature type="compositionally biased region" description="Low complexity" evidence="1">
    <location>
        <begin position="232"/>
        <end position="251"/>
    </location>
</feature>
<gene>
    <name evidence="2" type="ORF">THAOC_31269</name>
</gene>
<evidence type="ECO:0000313" key="2">
    <source>
        <dbReference type="EMBL" id="EJK49822.1"/>
    </source>
</evidence>
<sequence>MCLAPTVVNGRPPLATLMKLPRYNTTWESAASRRELKGAAQPQGEHRQQPSMTRNASSGARRSQSVAPRRQSVHHSAYERRSHSTEPSPSSMRSEELPIPRVGGRTTSSSIHNVDANELVKMYDFAVSSSDCLVAGQLSHASAQTWNMYERIVSARRRRLQIDSKQQSATASTSAATSRQSSPGQDDERRASDKGSPGCNRGDSERRRSRTASAATAVKTRGPADTSNSAATSMTTDETDKSSSTSSLTRTDSARTFPGLVLQLEQIAAAAKREAAHEGIGTSDEFIFEMDL</sequence>
<comment type="caution">
    <text evidence="2">The sequence shown here is derived from an EMBL/GenBank/DDBJ whole genome shotgun (WGS) entry which is preliminary data.</text>
</comment>
<feature type="region of interest" description="Disordered" evidence="1">
    <location>
        <begin position="29"/>
        <end position="110"/>
    </location>
</feature>
<name>K0RT37_THAOC</name>